<evidence type="ECO:0000313" key="15">
    <source>
        <dbReference type="Proteomes" id="UP000323011"/>
    </source>
</evidence>
<dbReference type="Pfam" id="PF02786">
    <property type="entry name" value="CPSase_L_D2"/>
    <property type="match status" value="1"/>
</dbReference>
<dbReference type="InterPro" id="IPR005482">
    <property type="entry name" value="Biotin_COase_C"/>
</dbReference>
<dbReference type="GO" id="GO:0004485">
    <property type="term" value="F:methylcrotonoyl-CoA carboxylase activity"/>
    <property type="evidence" value="ECO:0007669"/>
    <property type="project" value="TreeGrafter"/>
</dbReference>
<dbReference type="EMBL" id="VLTN01000006">
    <property type="protein sequence ID" value="KAA0155765.1"/>
    <property type="molecule type" value="Genomic_DNA"/>
</dbReference>
<feature type="domain" description="ATP-grasp" evidence="12">
    <location>
        <begin position="119"/>
        <end position="324"/>
    </location>
</feature>
<feature type="compositionally biased region" description="Polar residues" evidence="10">
    <location>
        <begin position="658"/>
        <end position="673"/>
    </location>
</feature>
<keyword evidence="5 9" id="KW-0067">ATP-binding</keyword>
<dbReference type="PROSITE" id="PS00867">
    <property type="entry name" value="CPSASE_2"/>
    <property type="match status" value="1"/>
</dbReference>
<keyword evidence="15" id="KW-1185">Reference proteome</keyword>
<gene>
    <name evidence="14" type="ORF">FNF29_01680</name>
</gene>
<evidence type="ECO:0000256" key="7">
    <source>
        <dbReference type="ARBA" id="ARBA00023128"/>
    </source>
</evidence>
<accession>A0A5A8CRP8</accession>
<dbReference type="SMART" id="SM00878">
    <property type="entry name" value="Biotin_carb_C"/>
    <property type="match status" value="1"/>
</dbReference>
<dbReference type="SUPFAM" id="SSF52440">
    <property type="entry name" value="PreATP-grasp domain"/>
    <property type="match status" value="1"/>
</dbReference>
<reference evidence="14 15" key="1">
    <citation type="submission" date="2019-07" db="EMBL/GenBank/DDBJ databases">
        <title>Genomes of Cafeteria roenbergensis.</title>
        <authorList>
            <person name="Fischer M.G."/>
            <person name="Hackl T."/>
            <person name="Roman M."/>
        </authorList>
    </citation>
    <scope>NUCLEOTIDE SEQUENCE [LARGE SCALE GENOMIC DNA]</scope>
    <source>
        <strain evidence="14 15">BVI</strain>
    </source>
</reference>
<dbReference type="SUPFAM" id="SSF51246">
    <property type="entry name" value="Rudiment single hybrid motif"/>
    <property type="match status" value="1"/>
</dbReference>
<dbReference type="FunFam" id="2.40.50.100:FF:000003">
    <property type="entry name" value="Acetyl-CoA carboxylase biotin carboxyl carrier protein"/>
    <property type="match status" value="1"/>
</dbReference>
<evidence type="ECO:0000256" key="6">
    <source>
        <dbReference type="ARBA" id="ARBA00022946"/>
    </source>
</evidence>
<dbReference type="GO" id="GO:0005524">
    <property type="term" value="F:ATP binding"/>
    <property type="evidence" value="ECO:0007669"/>
    <property type="project" value="UniProtKB-UniRule"/>
</dbReference>
<dbReference type="InterPro" id="IPR001882">
    <property type="entry name" value="Biotin_BS"/>
</dbReference>
<dbReference type="InterPro" id="IPR000089">
    <property type="entry name" value="Biotin_lipoyl"/>
</dbReference>
<keyword evidence="6" id="KW-0809">Transit peptide</keyword>
<dbReference type="Gene3D" id="3.30.470.20">
    <property type="entry name" value="ATP-grasp fold, B domain"/>
    <property type="match status" value="1"/>
</dbReference>
<evidence type="ECO:0000259" key="13">
    <source>
        <dbReference type="PROSITE" id="PS50979"/>
    </source>
</evidence>
<dbReference type="InterPro" id="IPR016185">
    <property type="entry name" value="PreATP-grasp_dom_sf"/>
</dbReference>
<dbReference type="SUPFAM" id="SSF51230">
    <property type="entry name" value="Single hybrid motif"/>
    <property type="match status" value="1"/>
</dbReference>
<evidence type="ECO:0000256" key="10">
    <source>
        <dbReference type="SAM" id="MobiDB-lite"/>
    </source>
</evidence>
<dbReference type="InterPro" id="IPR011764">
    <property type="entry name" value="Biotin_carboxylation_dom"/>
</dbReference>
<dbReference type="InterPro" id="IPR005479">
    <property type="entry name" value="CPAse_ATP-bd"/>
</dbReference>
<dbReference type="Proteomes" id="UP000323011">
    <property type="component" value="Unassembled WGS sequence"/>
</dbReference>
<dbReference type="FunFam" id="3.40.50.20:FF:000010">
    <property type="entry name" value="Propionyl-CoA carboxylase subunit alpha"/>
    <property type="match status" value="1"/>
</dbReference>
<dbReference type="PANTHER" id="PTHR18866:SF33">
    <property type="entry name" value="METHYLCROTONOYL-COA CARBOXYLASE SUBUNIT ALPHA, MITOCHONDRIAL-RELATED"/>
    <property type="match status" value="1"/>
</dbReference>
<proteinExistence type="predicted"/>
<dbReference type="CDD" id="cd06850">
    <property type="entry name" value="biotinyl_domain"/>
    <property type="match status" value="1"/>
</dbReference>
<dbReference type="Pfam" id="PF00364">
    <property type="entry name" value="Biotin_lipoyl"/>
    <property type="match status" value="1"/>
</dbReference>
<evidence type="ECO:0000259" key="11">
    <source>
        <dbReference type="PROSITE" id="PS50968"/>
    </source>
</evidence>
<dbReference type="GO" id="GO:0005759">
    <property type="term" value="C:mitochondrial matrix"/>
    <property type="evidence" value="ECO:0007669"/>
    <property type="project" value="UniProtKB-SubCell"/>
</dbReference>
<keyword evidence="8" id="KW-0092">Biotin</keyword>
<dbReference type="PROSITE" id="PS00188">
    <property type="entry name" value="BIOTIN"/>
    <property type="match status" value="1"/>
</dbReference>
<evidence type="ECO:0000256" key="3">
    <source>
        <dbReference type="ARBA" id="ARBA00022598"/>
    </source>
</evidence>
<organism evidence="14 15">
    <name type="scientific">Cafeteria roenbergensis</name>
    <name type="common">Marine flagellate</name>
    <dbReference type="NCBI Taxonomy" id="33653"/>
    <lineage>
        <taxon>Eukaryota</taxon>
        <taxon>Sar</taxon>
        <taxon>Stramenopiles</taxon>
        <taxon>Bigyra</taxon>
        <taxon>Opalozoa</taxon>
        <taxon>Bicosoecida</taxon>
        <taxon>Cafeteriaceae</taxon>
        <taxon>Cafeteria</taxon>
    </lineage>
</organism>
<evidence type="ECO:0000256" key="2">
    <source>
        <dbReference type="ARBA" id="ARBA00004305"/>
    </source>
</evidence>
<dbReference type="GO" id="GO:0046872">
    <property type="term" value="F:metal ion binding"/>
    <property type="evidence" value="ECO:0007669"/>
    <property type="project" value="InterPro"/>
</dbReference>
<dbReference type="PROSITE" id="PS50968">
    <property type="entry name" value="BIOTINYL_LIPOYL"/>
    <property type="match status" value="1"/>
</dbReference>
<dbReference type="FunFam" id="3.30.470.20:FF:000028">
    <property type="entry name" value="Methylcrotonoyl-CoA carboxylase subunit alpha, mitochondrial"/>
    <property type="match status" value="1"/>
</dbReference>
<dbReference type="Gene3D" id="2.40.50.100">
    <property type="match status" value="1"/>
</dbReference>
<dbReference type="Pfam" id="PF00289">
    <property type="entry name" value="Biotin_carb_N"/>
    <property type="match status" value="1"/>
</dbReference>
<dbReference type="PANTHER" id="PTHR18866">
    <property type="entry name" value="CARBOXYLASE:PYRUVATE/ACETYL-COA/PROPIONYL-COA CARBOXYLASE"/>
    <property type="match status" value="1"/>
</dbReference>
<dbReference type="InterPro" id="IPR011761">
    <property type="entry name" value="ATP-grasp"/>
</dbReference>
<sequence>MDKVLVANRGEIACRVMRTARKLGVRTVAVYSDADAGAAHVALADEAIRLGPAPPSESYLRGDAILEAAYRTGAQAVHPGYGFLSENAGFARACADAGVEFVGPPASAIEKMGSKSASKKIMTDANVPVTPGYHGEDQSLECLAHEAQQMGYPVMIKAVMGGGGKGMRMVRKAEDFAEALESCRRESKASFGDDRVLVERFLEQPRHVELQIFADKHDGAVYLHERDCSVQRRHQKVLEEAPAPLLHHDLRVQMGEAAVAAARAVGYVGAGTVEFMLDSPPGQEALPGAPFYFMEMNTRLQVEHPVTELVTGVDLVEWQLRVASGQPLPLRQEDVPLLGHAIEARVYAENPSNNFLPATGVLRHLRSPADAVARPLAGGDVATEGVGAAASPLVEGVRVDTGVREGDEVGIHYDPMVAKLVAHGENREEALHRLIAALRGYRVVGLPNNIPFLVATAGHPAFRRGGIDVGFLGRSLNECLPVGPAALPHPKAVAIAAAARVLRARRQAAAASGADVLGGASGSGRGDALSPWASASGLRPMSRGLPSWRFTIEADVEGSDGLAPHPIEVSVAIADPSALPDAHSEGASASALAVTLSCEGASALGWEADSVTIFVDAAAPVELGAVRSAHSASSSAALSEREAVAAADRSGAAGRATPSRNVAGSGPPTTATEARNGGCSTVDVDLVVGGERIAATVVEEDGSPIGPHGAAAAGAELTVFVDAGLPGAVRLAAGAAATEGSGHGPAMDAVWGGTRFVMRIPPLDVGDASSAADAGAAVSPMPGKVGRVMVKPGDTVEAGQTLMLVEAMKMEHPVKASVAGVVEEVRAAEGEQVPDGQTLVTFEEAA</sequence>
<comment type="subcellular location">
    <subcellularLocation>
        <location evidence="2">Mitochondrion matrix</location>
    </subcellularLocation>
</comment>
<keyword evidence="4 9" id="KW-0547">Nucleotide-binding</keyword>
<dbReference type="PROSITE" id="PS50979">
    <property type="entry name" value="BC"/>
    <property type="match status" value="1"/>
</dbReference>
<evidence type="ECO:0000313" key="14">
    <source>
        <dbReference type="EMBL" id="KAA0155765.1"/>
    </source>
</evidence>
<evidence type="ECO:0000256" key="1">
    <source>
        <dbReference type="ARBA" id="ARBA00001953"/>
    </source>
</evidence>
<feature type="domain" description="Lipoyl-binding" evidence="11">
    <location>
        <begin position="762"/>
        <end position="843"/>
    </location>
</feature>
<evidence type="ECO:0000256" key="9">
    <source>
        <dbReference type="PROSITE-ProRule" id="PRU00409"/>
    </source>
</evidence>
<keyword evidence="7" id="KW-0496">Mitochondrion</keyword>
<evidence type="ECO:0000256" key="8">
    <source>
        <dbReference type="ARBA" id="ARBA00023267"/>
    </source>
</evidence>
<feature type="region of interest" description="Disordered" evidence="10">
    <location>
        <begin position="648"/>
        <end position="677"/>
    </location>
</feature>
<evidence type="ECO:0000256" key="4">
    <source>
        <dbReference type="ARBA" id="ARBA00022741"/>
    </source>
</evidence>
<evidence type="ECO:0000259" key="12">
    <source>
        <dbReference type="PROSITE" id="PS50975"/>
    </source>
</evidence>
<comment type="caution">
    <text evidence="14">The sequence shown here is derived from an EMBL/GenBank/DDBJ whole genome shotgun (WGS) entry which is preliminary data.</text>
</comment>
<name>A0A5A8CRP8_CAFRO</name>
<dbReference type="SUPFAM" id="SSF56059">
    <property type="entry name" value="Glutathione synthetase ATP-binding domain-like"/>
    <property type="match status" value="1"/>
</dbReference>
<dbReference type="InterPro" id="IPR005481">
    <property type="entry name" value="BC-like_N"/>
</dbReference>
<dbReference type="Pfam" id="PF02785">
    <property type="entry name" value="Biotin_carb_C"/>
    <property type="match status" value="1"/>
</dbReference>
<protein>
    <submittedName>
        <fullName evidence="14">Uncharacterized protein</fullName>
    </submittedName>
</protein>
<dbReference type="AlphaFoldDB" id="A0A5A8CRP8"/>
<evidence type="ECO:0000256" key="5">
    <source>
        <dbReference type="ARBA" id="ARBA00022840"/>
    </source>
</evidence>
<dbReference type="InterPro" id="IPR011053">
    <property type="entry name" value="Single_hybrid_motif"/>
</dbReference>
<comment type="cofactor">
    <cofactor evidence="1">
        <name>biotin</name>
        <dbReference type="ChEBI" id="CHEBI:57586"/>
    </cofactor>
</comment>
<dbReference type="InterPro" id="IPR050856">
    <property type="entry name" value="Biotin_carboxylase_complex"/>
</dbReference>
<dbReference type="FunFam" id="3.30.1490.20:FF:000003">
    <property type="entry name" value="acetyl-CoA carboxylase isoform X1"/>
    <property type="match status" value="1"/>
</dbReference>
<dbReference type="InterPro" id="IPR011054">
    <property type="entry name" value="Rudment_hybrid_motif"/>
</dbReference>
<feature type="domain" description="Biotin carboxylation" evidence="13">
    <location>
        <begin position="1"/>
        <end position="477"/>
    </location>
</feature>
<dbReference type="PROSITE" id="PS50975">
    <property type="entry name" value="ATP_GRASP"/>
    <property type="match status" value="1"/>
</dbReference>
<keyword evidence="3" id="KW-0436">Ligase</keyword>